<accession>Q97CI2</accession>
<reference evidence="1 2" key="2">
    <citation type="journal article" date="2000" name="Proc. Natl. Acad. Sci. U.S.A.">
        <title>Archaeal adaptation to higher temperatures revealed by genomic sequence of Thermoplasma volcanium.</title>
        <authorList>
            <person name="Kawashima T."/>
            <person name="Amano N."/>
            <person name="Koike H."/>
            <person name="Makino S."/>
            <person name="Higuchi S."/>
            <person name="Kawashima-Ohya Y."/>
            <person name="Watanabe K."/>
            <person name="Yamazaki M."/>
            <person name="Kanehori K."/>
            <person name="Kawamoto T."/>
            <person name="Nunoshiba T."/>
            <person name="Yamamoto Y."/>
            <person name="Aramaki H."/>
            <person name="Makino K."/>
            <person name="Suzuki M."/>
        </authorList>
    </citation>
    <scope>NUCLEOTIDE SEQUENCE [LARGE SCALE GENOMIC DNA]</scope>
    <source>
        <strain evidence="2">ATCC 51530 / DSM 4299 / JCM 9571 / NBRC 15438 / GSS1</strain>
    </source>
</reference>
<evidence type="ECO:0000313" key="2">
    <source>
        <dbReference type="Proteomes" id="UP000001017"/>
    </source>
</evidence>
<reference evidence="1 2" key="1">
    <citation type="journal article" date="1999" name="Proc. Jpn. Acad.">
        <title>Determination of the complete genomic DNA sequence of Thermoplasma volvanium GSS1.</title>
        <authorList>
            <person name="Kawashima T."/>
            <person name="Yamamoto Y."/>
            <person name="Aramaki H."/>
            <person name="Nunoshiba T."/>
            <person name="Kawamoto T."/>
            <person name="Watanabe K."/>
            <person name="Yamazaki M."/>
            <person name="Kanehori K."/>
            <person name="Amano N."/>
            <person name="Ohya Y."/>
            <person name="Makino K."/>
            <person name="Suzuki M."/>
        </authorList>
    </citation>
    <scope>NUCLEOTIDE SEQUENCE [LARGE SCALE GENOMIC DNA]</scope>
    <source>
        <strain evidence="2">ATCC 51530 / DSM 4299 / JCM 9571 / NBRC 15438 / GSS1</strain>
    </source>
</reference>
<protein>
    <submittedName>
        <fullName evidence="1">TVG0126304 protein</fullName>
    </submittedName>
</protein>
<dbReference type="PaxDb" id="273116-14324333"/>
<name>Q97CI2_THEVO</name>
<organism evidence="1 2">
    <name type="scientific">Thermoplasma volcanium (strain ATCC 51530 / DSM 4299 / JCM 9571 / NBRC 15438 / GSS1)</name>
    <dbReference type="NCBI Taxonomy" id="273116"/>
    <lineage>
        <taxon>Archaea</taxon>
        <taxon>Methanobacteriati</taxon>
        <taxon>Thermoplasmatota</taxon>
        <taxon>Thermoplasmata</taxon>
        <taxon>Thermoplasmatales</taxon>
        <taxon>Thermoplasmataceae</taxon>
        <taxon>Thermoplasma</taxon>
    </lineage>
</organism>
<evidence type="ECO:0000313" key="1">
    <source>
        <dbReference type="EMBL" id="BAB59261.1"/>
    </source>
</evidence>
<dbReference type="HOGENOM" id="CLU_2930410_0_0_2"/>
<dbReference type="EMBL" id="BA000011">
    <property type="protein sequence ID" value="BAB59261.1"/>
    <property type="molecule type" value="Genomic_DNA"/>
</dbReference>
<dbReference type="STRING" id="273116.gene:9380887"/>
<dbReference type="KEGG" id="tvo:TVG0126304"/>
<proteinExistence type="predicted"/>
<keyword evidence="2" id="KW-1185">Reference proteome</keyword>
<sequence>MFERLICKSKVGYELHLNLRLHNQLYLLHKDQLGNDTWKDELKGDAPLNGADGDKIHGNG</sequence>
<gene>
    <name evidence="1" type="ORF">TVG0126304</name>
</gene>
<dbReference type="Proteomes" id="UP000001017">
    <property type="component" value="Chromosome"/>
</dbReference>
<dbReference type="AlphaFoldDB" id="Q97CI2"/>